<gene>
    <name evidence="2" type="ORF">CPUR_08125</name>
</gene>
<sequence>MDQQPDLTTEWKRQRRDIEKATTIDANNRVAYVMRDYIKRDLTRSELTVRFREDFESWTVKSFNLISNDVRREFRDFLIARGVKIAIARGLKIPIALARVVEEDNDIEGRLTQMRFTAIDARNREQLERIRMSAAGSPRQTQQLSPVVALRPPSFPTFPMHTQQARPAPGTDLQPPLAYRQLQQLPPKVMESQIPSTYEKKNMSVLREWSSQDSAGSPHVKTTAGSDYKLESAPVAKAVSSPANSTLAEFRHGTPRDAVEEYPSTPLKSAAVRPFDEPEQRPDEALDKGAPTDEEETSRNEDSADAEESDGPSGDQMRRVKETLRGEFAPATYILSPVQGSAWSPLAPKLLRNTLTLVCHLFTDFESYFRLVERLVP</sequence>
<proteinExistence type="predicted"/>
<keyword evidence="3" id="KW-1185">Reference proteome</keyword>
<dbReference type="Proteomes" id="UP000016801">
    <property type="component" value="Unassembled WGS sequence"/>
</dbReference>
<accession>M1WG32</accession>
<dbReference type="OrthoDB" id="10463071at2759"/>
<dbReference type="HOGENOM" id="CLU_733631_0_0_1"/>
<protein>
    <submittedName>
        <fullName evidence="2">Uncharacterized protein</fullName>
    </submittedName>
</protein>
<feature type="compositionally biased region" description="Basic and acidic residues" evidence="1">
    <location>
        <begin position="274"/>
        <end position="302"/>
    </location>
</feature>
<evidence type="ECO:0000313" key="2">
    <source>
        <dbReference type="EMBL" id="CCE34193.1"/>
    </source>
</evidence>
<comment type="caution">
    <text evidence="2">The sequence shown here is derived from an EMBL/GenBank/DDBJ whole genome shotgun (WGS) entry which is preliminary data.</text>
</comment>
<organism evidence="2 3">
    <name type="scientific">Claviceps purpurea (strain 20.1)</name>
    <name type="common">Ergot fungus</name>
    <name type="synonym">Sphacelia segetum</name>
    <dbReference type="NCBI Taxonomy" id="1111077"/>
    <lineage>
        <taxon>Eukaryota</taxon>
        <taxon>Fungi</taxon>
        <taxon>Dikarya</taxon>
        <taxon>Ascomycota</taxon>
        <taxon>Pezizomycotina</taxon>
        <taxon>Sordariomycetes</taxon>
        <taxon>Hypocreomycetidae</taxon>
        <taxon>Hypocreales</taxon>
        <taxon>Clavicipitaceae</taxon>
        <taxon>Claviceps</taxon>
    </lineage>
</organism>
<name>M1WG32_CLAP2</name>
<reference evidence="2 3" key="1">
    <citation type="journal article" date="2013" name="PLoS Genet.">
        <title>Plant-symbiotic fungi as chemical engineers: Multi-genome analysis of the Clavicipitaceae reveals dynamics of alkaloid loci.</title>
        <authorList>
            <person name="Schardl C.L."/>
            <person name="Young C.A."/>
            <person name="Hesse U."/>
            <person name="Amyotte S.G."/>
            <person name="Andreeva K."/>
            <person name="Calie P.J."/>
            <person name="Fleetwood D.J."/>
            <person name="Haws D.C."/>
            <person name="Moore N."/>
            <person name="Oeser B."/>
            <person name="Panaccione D.G."/>
            <person name="Schweri K.K."/>
            <person name="Voisey C.R."/>
            <person name="Farman M.L."/>
            <person name="Jaromczyk J.W."/>
            <person name="Roe B.A."/>
            <person name="O'Sullivan D.M."/>
            <person name="Scott B."/>
            <person name="Tudzynski P."/>
            <person name="An Z."/>
            <person name="Arnaoudova E.G."/>
            <person name="Bullock C.T."/>
            <person name="Charlton N.D."/>
            <person name="Chen L."/>
            <person name="Cox M."/>
            <person name="Dinkins R.D."/>
            <person name="Florea S."/>
            <person name="Glenn A.E."/>
            <person name="Gordon A."/>
            <person name="Gueldener U."/>
            <person name="Harris D.R."/>
            <person name="Hollin W."/>
            <person name="Jaromczyk J."/>
            <person name="Johnson R.D."/>
            <person name="Khan A.K."/>
            <person name="Leistner E."/>
            <person name="Leuchtmann A."/>
            <person name="Li C."/>
            <person name="Liu J."/>
            <person name="Liu J."/>
            <person name="Liu M."/>
            <person name="Mace W."/>
            <person name="Machado C."/>
            <person name="Nagabhyru P."/>
            <person name="Pan J."/>
            <person name="Schmid J."/>
            <person name="Sugawara K."/>
            <person name="Steiner U."/>
            <person name="Takach J.E."/>
            <person name="Tanaka E."/>
            <person name="Webb J.S."/>
            <person name="Wilson E.V."/>
            <person name="Wiseman J.L."/>
            <person name="Yoshida R."/>
            <person name="Zeng Z."/>
        </authorList>
    </citation>
    <scope>NUCLEOTIDE SEQUENCE [LARGE SCALE GENOMIC DNA]</scope>
    <source>
        <strain evidence="2 3">20.1</strain>
    </source>
</reference>
<dbReference type="EMBL" id="CAGA01000079">
    <property type="protein sequence ID" value="CCE34193.1"/>
    <property type="molecule type" value="Genomic_DNA"/>
</dbReference>
<feature type="compositionally biased region" description="Basic and acidic residues" evidence="1">
    <location>
        <begin position="249"/>
        <end position="259"/>
    </location>
</feature>
<dbReference type="AlphaFoldDB" id="M1WG32"/>
<evidence type="ECO:0000313" key="3">
    <source>
        <dbReference type="Proteomes" id="UP000016801"/>
    </source>
</evidence>
<feature type="region of interest" description="Disordered" evidence="1">
    <location>
        <begin position="239"/>
        <end position="316"/>
    </location>
</feature>
<evidence type="ECO:0000256" key="1">
    <source>
        <dbReference type="SAM" id="MobiDB-lite"/>
    </source>
</evidence>
<dbReference type="VEuPathDB" id="FungiDB:CPUR_08125"/>